<protein>
    <submittedName>
        <fullName evidence="2">Uncharacterized protein</fullName>
    </submittedName>
</protein>
<dbReference type="Proteomes" id="UP001575105">
    <property type="component" value="Unassembled WGS sequence"/>
</dbReference>
<evidence type="ECO:0000313" key="3">
    <source>
        <dbReference type="Proteomes" id="UP001575105"/>
    </source>
</evidence>
<reference evidence="2 3" key="1">
    <citation type="submission" date="2024-08" db="EMBL/GenBank/DDBJ databases">
        <title>Whole-genome sequencing of halo(alkali)philic microorganisms from hypersaline lakes.</title>
        <authorList>
            <person name="Sorokin D.Y."/>
            <person name="Merkel A.Y."/>
            <person name="Messina E."/>
            <person name="Yakimov M."/>
        </authorList>
    </citation>
    <scope>NUCLEOTIDE SEQUENCE [LARGE SCALE GENOMIC DNA]</scope>
    <source>
        <strain evidence="2 3">AB-hyl4</strain>
    </source>
</reference>
<comment type="caution">
    <text evidence="2">The sequence shown here is derived from an EMBL/GenBank/DDBJ whole genome shotgun (WGS) entry which is preliminary data.</text>
</comment>
<organism evidence="2 3">
    <name type="scientific">Natronomicrosphaera hydrolytica</name>
    <dbReference type="NCBI Taxonomy" id="3242702"/>
    <lineage>
        <taxon>Bacteria</taxon>
        <taxon>Pseudomonadati</taxon>
        <taxon>Planctomycetota</taxon>
        <taxon>Phycisphaerae</taxon>
        <taxon>Phycisphaerales</taxon>
        <taxon>Phycisphaeraceae</taxon>
        <taxon>Natronomicrosphaera</taxon>
    </lineage>
</organism>
<feature type="region of interest" description="Disordered" evidence="1">
    <location>
        <begin position="1"/>
        <end position="27"/>
    </location>
</feature>
<proteinExistence type="predicted"/>
<dbReference type="EMBL" id="JBGUBD010000011">
    <property type="protein sequence ID" value="MFA9479763.1"/>
    <property type="molecule type" value="Genomic_DNA"/>
</dbReference>
<accession>A0ABV4U9S8</accession>
<dbReference type="RefSeq" id="WP_425346686.1">
    <property type="nucleotide sequence ID" value="NZ_JBGUBD010000011.1"/>
</dbReference>
<gene>
    <name evidence="2" type="ORF">ACERK3_15860</name>
</gene>
<name>A0ABV4U9S8_9BACT</name>
<evidence type="ECO:0000313" key="2">
    <source>
        <dbReference type="EMBL" id="MFA9479763.1"/>
    </source>
</evidence>
<evidence type="ECO:0000256" key="1">
    <source>
        <dbReference type="SAM" id="MobiDB-lite"/>
    </source>
</evidence>
<sequence>MSVGSSEPERRQAQRCGETGTKLVSSDERWCGGSTGLRRKQVAYSDTFHGGVHDLAISSDG</sequence>
<keyword evidence="3" id="KW-1185">Reference proteome</keyword>